<name>A0A2H9ZV37_9ASPA</name>
<feature type="compositionally biased region" description="Basic and acidic residues" evidence="1">
    <location>
        <begin position="14"/>
        <end position="25"/>
    </location>
</feature>
<accession>A0A2H9ZV37</accession>
<reference evidence="2 3" key="1">
    <citation type="journal article" date="2017" name="Nature">
        <title>The Apostasia genome and the evolution of orchids.</title>
        <authorList>
            <person name="Zhang G.Q."/>
            <person name="Liu K.W."/>
            <person name="Li Z."/>
            <person name="Lohaus R."/>
            <person name="Hsiao Y.Y."/>
            <person name="Niu S.C."/>
            <person name="Wang J.Y."/>
            <person name="Lin Y.C."/>
            <person name="Xu Q."/>
            <person name="Chen L.J."/>
            <person name="Yoshida K."/>
            <person name="Fujiwara S."/>
            <person name="Wang Z.W."/>
            <person name="Zhang Y.Q."/>
            <person name="Mitsuda N."/>
            <person name="Wang M."/>
            <person name="Liu G.H."/>
            <person name="Pecoraro L."/>
            <person name="Huang H.X."/>
            <person name="Xiao X.J."/>
            <person name="Lin M."/>
            <person name="Wu X.Y."/>
            <person name="Wu W.L."/>
            <person name="Chen Y.Y."/>
            <person name="Chang S.B."/>
            <person name="Sakamoto S."/>
            <person name="Ohme-Takagi M."/>
            <person name="Yagi M."/>
            <person name="Zeng S.J."/>
            <person name="Shen C.Y."/>
            <person name="Yeh C.M."/>
            <person name="Luo Y.B."/>
            <person name="Tsai W.C."/>
            <person name="Van de Peer Y."/>
            <person name="Liu Z.J."/>
        </authorList>
    </citation>
    <scope>NUCLEOTIDE SEQUENCE [LARGE SCALE GENOMIC DNA]</scope>
    <source>
        <strain evidence="3">cv. Shenzhen</strain>
        <tissue evidence="2">Stem</tissue>
    </source>
</reference>
<dbReference type="AlphaFoldDB" id="A0A2H9ZV37"/>
<protein>
    <submittedName>
        <fullName evidence="2">Uncharacterized protein</fullName>
    </submittedName>
</protein>
<keyword evidence="3" id="KW-1185">Reference proteome</keyword>
<evidence type="ECO:0000256" key="1">
    <source>
        <dbReference type="SAM" id="MobiDB-lite"/>
    </source>
</evidence>
<gene>
    <name evidence="2" type="ORF">AXF42_Ash017095</name>
</gene>
<dbReference type="Proteomes" id="UP000236161">
    <property type="component" value="Unassembled WGS sequence"/>
</dbReference>
<feature type="compositionally biased region" description="Acidic residues" evidence="1">
    <location>
        <begin position="1"/>
        <end position="13"/>
    </location>
</feature>
<sequence length="166" mass="18095">MTEAEDAEADECDSAERAARRSKVRRTEHVAVALGLVRPSSSREEAERGDWRGDVEVAGVAGGRQTAGVEPGRRQGGRVVGQRVNGRRSEGLVDPSDKLNGRMRFVVDGEPAGQRRDATGCREARPSPARLRRERLLKIERYKQRLSLLLPAPNDLGQTNGTPGSS</sequence>
<evidence type="ECO:0000313" key="2">
    <source>
        <dbReference type="EMBL" id="PKA47150.1"/>
    </source>
</evidence>
<organism evidence="2 3">
    <name type="scientific">Apostasia shenzhenica</name>
    <dbReference type="NCBI Taxonomy" id="1088818"/>
    <lineage>
        <taxon>Eukaryota</taxon>
        <taxon>Viridiplantae</taxon>
        <taxon>Streptophyta</taxon>
        <taxon>Embryophyta</taxon>
        <taxon>Tracheophyta</taxon>
        <taxon>Spermatophyta</taxon>
        <taxon>Magnoliopsida</taxon>
        <taxon>Liliopsida</taxon>
        <taxon>Asparagales</taxon>
        <taxon>Orchidaceae</taxon>
        <taxon>Apostasioideae</taxon>
        <taxon>Apostasia</taxon>
    </lineage>
</organism>
<feature type="region of interest" description="Disordered" evidence="1">
    <location>
        <begin position="62"/>
        <end position="129"/>
    </location>
</feature>
<dbReference type="EMBL" id="KZ453539">
    <property type="protein sequence ID" value="PKA47150.1"/>
    <property type="molecule type" value="Genomic_DNA"/>
</dbReference>
<feature type="compositionally biased region" description="Basic and acidic residues" evidence="1">
    <location>
        <begin position="113"/>
        <end position="125"/>
    </location>
</feature>
<proteinExistence type="predicted"/>
<feature type="region of interest" description="Disordered" evidence="1">
    <location>
        <begin position="1"/>
        <end position="25"/>
    </location>
</feature>
<feature type="compositionally biased region" description="Basic and acidic residues" evidence="1">
    <location>
        <begin position="87"/>
        <end position="100"/>
    </location>
</feature>
<evidence type="ECO:0000313" key="3">
    <source>
        <dbReference type="Proteomes" id="UP000236161"/>
    </source>
</evidence>
<dbReference type="OrthoDB" id="1735564at2759"/>